<evidence type="ECO:0000313" key="2">
    <source>
        <dbReference type="Proteomes" id="UP000626109"/>
    </source>
</evidence>
<reference evidence="1" key="1">
    <citation type="submission" date="2021-02" db="EMBL/GenBank/DDBJ databases">
        <authorList>
            <person name="Dougan E. K."/>
            <person name="Rhodes N."/>
            <person name="Thang M."/>
            <person name="Chan C."/>
        </authorList>
    </citation>
    <scope>NUCLEOTIDE SEQUENCE</scope>
</reference>
<accession>A0A813K2V3</accession>
<dbReference type="EMBL" id="CAJNNW010027843">
    <property type="protein sequence ID" value="CAE8693374.1"/>
    <property type="molecule type" value="Genomic_DNA"/>
</dbReference>
<evidence type="ECO:0000313" key="1">
    <source>
        <dbReference type="EMBL" id="CAE8693374.1"/>
    </source>
</evidence>
<comment type="caution">
    <text evidence="1">The sequence shown here is derived from an EMBL/GenBank/DDBJ whole genome shotgun (WGS) entry which is preliminary data.</text>
</comment>
<gene>
    <name evidence="1" type="ORF">PGLA2088_LOCUS28358</name>
</gene>
<dbReference type="Proteomes" id="UP000626109">
    <property type="component" value="Unassembled WGS sequence"/>
</dbReference>
<organism evidence="1 2">
    <name type="scientific">Polarella glacialis</name>
    <name type="common">Dinoflagellate</name>
    <dbReference type="NCBI Taxonomy" id="89957"/>
    <lineage>
        <taxon>Eukaryota</taxon>
        <taxon>Sar</taxon>
        <taxon>Alveolata</taxon>
        <taxon>Dinophyceae</taxon>
        <taxon>Suessiales</taxon>
        <taxon>Suessiaceae</taxon>
        <taxon>Polarella</taxon>
    </lineage>
</organism>
<name>A0A813K2V3_POLGL</name>
<protein>
    <submittedName>
        <fullName evidence="1">Uncharacterized protein</fullName>
    </submittedName>
</protein>
<proteinExistence type="predicted"/>
<sequence>QNFWELCSIVGSLQSYRLQLSVQGMRDEVRQLTQEWVRLNPERYEALKVDPNVLPAEIRRKGREAREALEEGSELVQGIFQQILQMELLSERIHLLSRTVDLELQRMRAARSLKELFDDRSP</sequence>
<feature type="non-terminal residue" evidence="1">
    <location>
        <position position="1"/>
    </location>
</feature>
<dbReference type="AlphaFoldDB" id="A0A813K2V3"/>